<dbReference type="SMART" id="SM00356">
    <property type="entry name" value="ZnF_C3H1"/>
    <property type="match status" value="1"/>
</dbReference>
<keyword evidence="2 4" id="KW-0863">Zinc-finger</keyword>
<feature type="zinc finger region" description="C3H1-type" evidence="4">
    <location>
        <begin position="6"/>
        <end position="32"/>
    </location>
</feature>
<dbReference type="GO" id="GO:0008270">
    <property type="term" value="F:zinc ion binding"/>
    <property type="evidence" value="ECO:0007669"/>
    <property type="project" value="UniProtKB-KW"/>
</dbReference>
<dbReference type="PROSITE" id="PS50103">
    <property type="entry name" value="ZF_C3H1"/>
    <property type="match status" value="1"/>
</dbReference>
<feature type="region of interest" description="Disordered" evidence="6">
    <location>
        <begin position="266"/>
        <end position="292"/>
    </location>
</feature>
<proteinExistence type="predicted"/>
<name>A0ABD0U9Z2_DENTH</name>
<comment type="caution">
    <text evidence="8">The sequence shown here is derived from an EMBL/GenBank/DDBJ whole genome shotgun (WGS) entry which is preliminary data.</text>
</comment>
<dbReference type="InterPro" id="IPR036855">
    <property type="entry name" value="Znf_CCCH_sf"/>
</dbReference>
<evidence type="ECO:0000256" key="3">
    <source>
        <dbReference type="ARBA" id="ARBA00022833"/>
    </source>
</evidence>
<dbReference type="Gene3D" id="4.10.1000.10">
    <property type="entry name" value="Zinc finger, CCCH-type"/>
    <property type="match status" value="1"/>
</dbReference>
<sequence>MLGRKMYKTKLCLLYQRGRCPRQNCSFAHGEVELRRFGGSFNGRRDYRSGDLRDKLERRQSPTRRYSPGRDGRGYHTFRSHKTVSHDRGSSLSRSPIRRSERRPKKKRSLDGESDISESHKLSDGVEDTRKENNISSFDEKVIYEEKVWIMLREAKSDIEKLEDHKSHLEIFLEKKFEEAQKLSSKIEDLEMQLNREQEDCKRINSRMDKFFKAYGRYIKAQEELKRQVCFVLTFFLWSQSRFQKLGDQLGLDISKLGANEEDSSINILSDGEPNGDFQESTPNDVMHRGSSLKKRSLVHTEAIEEVKFGYVSKKSKHSATLSKPDRLARSEGLSFSAEDATKDIETVKLNHQEKKDIPLSLLDGYKWNRGNFSPKFSSLAKNRSSDAERVLPYTSMAANAIDELIEDIEIDEKSDGMVAVAAPNENGTVDNKISSSYLPPLPPPVNQNVYKQASHFLFYFRYEGDDEDVDVDVEKVDSEMIDIDLNGEVDIEQ</sequence>
<feature type="domain" description="C3H1-type" evidence="7">
    <location>
        <begin position="6"/>
        <end position="32"/>
    </location>
</feature>
<evidence type="ECO:0000256" key="1">
    <source>
        <dbReference type="ARBA" id="ARBA00022723"/>
    </source>
</evidence>
<evidence type="ECO:0000256" key="4">
    <source>
        <dbReference type="PROSITE-ProRule" id="PRU00723"/>
    </source>
</evidence>
<dbReference type="AlphaFoldDB" id="A0ABD0U9Z2"/>
<evidence type="ECO:0000313" key="8">
    <source>
        <dbReference type="EMBL" id="KAL0909548.1"/>
    </source>
</evidence>
<evidence type="ECO:0000259" key="7">
    <source>
        <dbReference type="PROSITE" id="PS50103"/>
    </source>
</evidence>
<keyword evidence="9" id="KW-1185">Reference proteome</keyword>
<dbReference type="InterPro" id="IPR000571">
    <property type="entry name" value="Znf_CCCH"/>
</dbReference>
<gene>
    <name evidence="8" type="ORF">M5K25_020426</name>
</gene>
<evidence type="ECO:0000256" key="6">
    <source>
        <dbReference type="SAM" id="MobiDB-lite"/>
    </source>
</evidence>
<dbReference type="InterPro" id="IPR045868">
    <property type="entry name" value="Znf_C3H13/40"/>
</dbReference>
<protein>
    <recommendedName>
        <fullName evidence="7">C3H1-type domain-containing protein</fullName>
    </recommendedName>
</protein>
<evidence type="ECO:0000256" key="5">
    <source>
        <dbReference type="SAM" id="Coils"/>
    </source>
</evidence>
<dbReference type="PANTHER" id="PTHR38160:SF1">
    <property type="entry name" value="ZINC FINGER CCCH DOMAIN-CONTAINING PROTEIN 40"/>
    <property type="match status" value="1"/>
</dbReference>
<dbReference type="PANTHER" id="PTHR38160">
    <property type="entry name" value="ZINC FINGER CCCH DOMAIN-CONTAINING PROTEIN 40"/>
    <property type="match status" value="1"/>
</dbReference>
<feature type="compositionally biased region" description="Basic and acidic residues" evidence="6">
    <location>
        <begin position="117"/>
        <end position="128"/>
    </location>
</feature>
<feature type="compositionally biased region" description="Basic residues" evidence="6">
    <location>
        <begin position="96"/>
        <end position="108"/>
    </location>
</feature>
<feature type="region of interest" description="Disordered" evidence="6">
    <location>
        <begin position="57"/>
        <end position="128"/>
    </location>
</feature>
<dbReference type="SUPFAM" id="SSF90229">
    <property type="entry name" value="CCCH zinc finger"/>
    <property type="match status" value="1"/>
</dbReference>
<accession>A0ABD0U9Z2</accession>
<dbReference type="Proteomes" id="UP001552299">
    <property type="component" value="Unassembled WGS sequence"/>
</dbReference>
<dbReference type="EMBL" id="JANQDX010000016">
    <property type="protein sequence ID" value="KAL0909548.1"/>
    <property type="molecule type" value="Genomic_DNA"/>
</dbReference>
<feature type="coiled-coil region" evidence="5">
    <location>
        <begin position="173"/>
        <end position="207"/>
    </location>
</feature>
<organism evidence="8 9">
    <name type="scientific">Dendrobium thyrsiflorum</name>
    <name type="common">Pinecone-like raceme dendrobium</name>
    <name type="synonym">Orchid</name>
    <dbReference type="NCBI Taxonomy" id="117978"/>
    <lineage>
        <taxon>Eukaryota</taxon>
        <taxon>Viridiplantae</taxon>
        <taxon>Streptophyta</taxon>
        <taxon>Embryophyta</taxon>
        <taxon>Tracheophyta</taxon>
        <taxon>Spermatophyta</taxon>
        <taxon>Magnoliopsida</taxon>
        <taxon>Liliopsida</taxon>
        <taxon>Asparagales</taxon>
        <taxon>Orchidaceae</taxon>
        <taxon>Epidendroideae</taxon>
        <taxon>Malaxideae</taxon>
        <taxon>Dendrobiinae</taxon>
        <taxon>Dendrobium</taxon>
    </lineage>
</organism>
<keyword evidence="3 4" id="KW-0862">Zinc</keyword>
<keyword evidence="1 4" id="KW-0479">Metal-binding</keyword>
<reference evidence="8 9" key="1">
    <citation type="journal article" date="2024" name="Plant Biotechnol. J.">
        <title>Dendrobium thyrsiflorum genome and its molecular insights into genes involved in important horticultural traits.</title>
        <authorList>
            <person name="Chen B."/>
            <person name="Wang J.Y."/>
            <person name="Zheng P.J."/>
            <person name="Li K.L."/>
            <person name="Liang Y.M."/>
            <person name="Chen X.F."/>
            <person name="Zhang C."/>
            <person name="Zhao X."/>
            <person name="He X."/>
            <person name="Zhang G.Q."/>
            <person name="Liu Z.J."/>
            <person name="Xu Q."/>
        </authorList>
    </citation>
    <scope>NUCLEOTIDE SEQUENCE [LARGE SCALE GENOMIC DNA]</scope>
    <source>
        <strain evidence="8">GZMU011</strain>
    </source>
</reference>
<keyword evidence="5" id="KW-0175">Coiled coil</keyword>
<evidence type="ECO:0000256" key="2">
    <source>
        <dbReference type="ARBA" id="ARBA00022771"/>
    </source>
</evidence>
<evidence type="ECO:0000313" key="9">
    <source>
        <dbReference type="Proteomes" id="UP001552299"/>
    </source>
</evidence>